<proteinExistence type="predicted"/>
<accession>A0A1I7WH26</accession>
<dbReference type="PROSITE" id="PS50068">
    <property type="entry name" value="LDLRA_2"/>
    <property type="match status" value="1"/>
</dbReference>
<dbReference type="CDD" id="cd00112">
    <property type="entry name" value="LDLa"/>
    <property type="match status" value="1"/>
</dbReference>
<keyword evidence="1" id="KW-1015">Disulfide bond</keyword>
<protein>
    <submittedName>
        <fullName evidence="5">tRNA-synt_2 domain-containing protein</fullName>
    </submittedName>
</protein>
<reference evidence="5" key="1">
    <citation type="submission" date="2016-11" db="UniProtKB">
        <authorList>
            <consortium name="WormBaseParasite"/>
        </authorList>
    </citation>
    <scope>IDENTIFICATION</scope>
</reference>
<keyword evidence="3" id="KW-0472">Membrane</keyword>
<dbReference type="WBParaSite" id="Hba_04254">
    <property type="protein sequence ID" value="Hba_04254"/>
    <property type="gene ID" value="Hba_04254"/>
</dbReference>
<organism evidence="4 5">
    <name type="scientific">Heterorhabditis bacteriophora</name>
    <name type="common">Entomopathogenic nematode worm</name>
    <dbReference type="NCBI Taxonomy" id="37862"/>
    <lineage>
        <taxon>Eukaryota</taxon>
        <taxon>Metazoa</taxon>
        <taxon>Ecdysozoa</taxon>
        <taxon>Nematoda</taxon>
        <taxon>Chromadorea</taxon>
        <taxon>Rhabditida</taxon>
        <taxon>Rhabditina</taxon>
        <taxon>Rhabditomorpha</taxon>
        <taxon>Strongyloidea</taxon>
        <taxon>Heterorhabditidae</taxon>
        <taxon>Heterorhabditis</taxon>
    </lineage>
</organism>
<dbReference type="InterPro" id="IPR023415">
    <property type="entry name" value="LDLR_class-A_CS"/>
</dbReference>
<dbReference type="Proteomes" id="UP000095283">
    <property type="component" value="Unplaced"/>
</dbReference>
<evidence type="ECO:0000256" key="1">
    <source>
        <dbReference type="ARBA" id="ARBA00023157"/>
    </source>
</evidence>
<sequence length="316" mass="36786">MILQEYMDQRKYGGVPHGGYGLGLERFVFLFNVIIFWMSGDTNMLHVYTPGKSTSMGCGSYLCADRLYHRRIVDRKIKRKKSRIFLFSHIEDIACRTAICSVYIHFYNMHFGKVKHYVKRRFILFYFINILVWRLLCILGHYKITCPPNEYHCLTAHKCIHLSMFCNGHIDCPDGSDEHSRCLKLCNNNIYYTMNEILVDNTGNIIVTTNIGWIVSPSLEWNISSNSNQKRLLKAFAADSNRNRLCYVVATGVKWVNFSEVTKMQYDWVGDNWVFLLADLRVIICRNHEVQMNLCKTLVEIPNIFIQEIAVDGTFG</sequence>
<comment type="caution">
    <text evidence="2">Lacks conserved residue(s) required for the propagation of feature annotation.</text>
</comment>
<dbReference type="Gene3D" id="4.10.400.10">
    <property type="entry name" value="Low-density Lipoprotein Receptor"/>
    <property type="match status" value="1"/>
</dbReference>
<feature type="transmembrane region" description="Helical" evidence="3">
    <location>
        <begin position="20"/>
        <end position="38"/>
    </location>
</feature>
<evidence type="ECO:0000256" key="2">
    <source>
        <dbReference type="PROSITE-ProRule" id="PRU00124"/>
    </source>
</evidence>
<name>A0A1I7WH26_HETBA</name>
<feature type="transmembrane region" description="Helical" evidence="3">
    <location>
        <begin position="123"/>
        <end position="142"/>
    </location>
</feature>
<dbReference type="PROSITE" id="PS01209">
    <property type="entry name" value="LDLRA_1"/>
    <property type="match status" value="1"/>
</dbReference>
<keyword evidence="3" id="KW-0812">Transmembrane</keyword>
<dbReference type="InterPro" id="IPR045864">
    <property type="entry name" value="aa-tRNA-synth_II/BPL/LPL"/>
</dbReference>
<keyword evidence="4" id="KW-1185">Reference proteome</keyword>
<dbReference type="SUPFAM" id="SSF57424">
    <property type="entry name" value="LDL receptor-like module"/>
    <property type="match status" value="1"/>
</dbReference>
<dbReference type="InterPro" id="IPR036055">
    <property type="entry name" value="LDL_receptor-like_sf"/>
</dbReference>
<dbReference type="InterPro" id="IPR002172">
    <property type="entry name" value="LDrepeatLR_classA_rpt"/>
</dbReference>
<evidence type="ECO:0000256" key="3">
    <source>
        <dbReference type="SAM" id="Phobius"/>
    </source>
</evidence>
<evidence type="ECO:0000313" key="4">
    <source>
        <dbReference type="Proteomes" id="UP000095283"/>
    </source>
</evidence>
<dbReference type="SMART" id="SM00192">
    <property type="entry name" value="LDLa"/>
    <property type="match status" value="1"/>
</dbReference>
<dbReference type="Pfam" id="PF00057">
    <property type="entry name" value="Ldl_recept_a"/>
    <property type="match status" value="1"/>
</dbReference>
<dbReference type="SUPFAM" id="SSF55681">
    <property type="entry name" value="Class II aaRS and biotin synthetases"/>
    <property type="match status" value="1"/>
</dbReference>
<keyword evidence="3" id="KW-1133">Transmembrane helix</keyword>
<dbReference type="AlphaFoldDB" id="A0A1I7WH26"/>
<dbReference type="Gene3D" id="3.30.930.10">
    <property type="entry name" value="Bira Bifunctional Protein, Domain 2"/>
    <property type="match status" value="1"/>
</dbReference>
<evidence type="ECO:0000313" key="5">
    <source>
        <dbReference type="WBParaSite" id="Hba_04254"/>
    </source>
</evidence>